<reference evidence="8 9" key="1">
    <citation type="submission" date="2024-11" db="EMBL/GenBank/DDBJ databases">
        <authorList>
            <person name="Heng Y.C."/>
            <person name="Lim A.C.H."/>
            <person name="Lee J.K.Y."/>
            <person name="Kittelmann S."/>
        </authorList>
    </citation>
    <scope>NUCLEOTIDE SEQUENCE [LARGE SCALE GENOMIC DNA]</scope>
    <source>
        <strain evidence="8 9">WILCCON 0185</strain>
    </source>
</reference>
<evidence type="ECO:0000256" key="5">
    <source>
        <dbReference type="ARBA" id="ARBA00023136"/>
    </source>
</evidence>
<dbReference type="PANTHER" id="PTHR23530">
    <property type="entry name" value="TRANSPORT PROTEIN-RELATED"/>
    <property type="match status" value="1"/>
</dbReference>
<accession>A0ABW8SZJ6</accession>
<dbReference type="Proteomes" id="UP001623591">
    <property type="component" value="Unassembled WGS sequence"/>
</dbReference>
<organism evidence="8 9">
    <name type="scientific">Candidatus Clostridium stratigraminis</name>
    <dbReference type="NCBI Taxonomy" id="3381661"/>
    <lineage>
        <taxon>Bacteria</taxon>
        <taxon>Bacillati</taxon>
        <taxon>Bacillota</taxon>
        <taxon>Clostridia</taxon>
        <taxon>Eubacteriales</taxon>
        <taxon>Clostridiaceae</taxon>
        <taxon>Clostridium</taxon>
    </lineage>
</organism>
<sequence>MRIEKNVRLYYLYSTFAELLILGPILVLFLTAKGLSFTEIMLLQSISSISVFFFEVPTGAVADKLGRKYSILIGASLWALGLLFYIVGKSFFVFALSEITFSLGSAFKSGADTALIYDSLKMLKREKEFQIIEGKARSYSLYAQAIGSVLSSFLYEKNVNLPLIVSIIFMLVTIAIVLTFKEPEVEGKEGRFGINYFKHIKESGKYILNHDKLKAIVFFSMIFFIFYRTGFWYFQPYMEGVNIPVKYFGVIFFIFNITAAFISKRSSYIMEKTKPKTLTFMSALMIVSFLILGTVRAWPGVFAILLQQAARGIYGPVTTKYLNKHIPSDKRSTILSFQSLCTNLAVAIAFPFMGILKDHSDIFTTHLILSAAMIILTFISIKYMDGKLGARRVANKEAL</sequence>
<feature type="transmembrane region" description="Helical" evidence="6">
    <location>
        <begin position="277"/>
        <end position="295"/>
    </location>
</feature>
<keyword evidence="4 6" id="KW-1133">Transmembrane helix</keyword>
<dbReference type="EMBL" id="JBJHZZ010000001">
    <property type="protein sequence ID" value="MFL0245695.1"/>
    <property type="molecule type" value="Genomic_DNA"/>
</dbReference>
<evidence type="ECO:0000313" key="9">
    <source>
        <dbReference type="Proteomes" id="UP001623591"/>
    </source>
</evidence>
<feature type="transmembrane region" description="Helical" evidence="6">
    <location>
        <begin position="161"/>
        <end position="180"/>
    </location>
</feature>
<feature type="transmembrane region" description="Helical" evidence="6">
    <location>
        <begin position="9"/>
        <end position="30"/>
    </location>
</feature>
<dbReference type="PROSITE" id="PS50850">
    <property type="entry name" value="MFS"/>
    <property type="match status" value="1"/>
</dbReference>
<evidence type="ECO:0000313" key="8">
    <source>
        <dbReference type="EMBL" id="MFL0245695.1"/>
    </source>
</evidence>
<keyword evidence="5 6" id="KW-0472">Membrane</keyword>
<comment type="subcellular location">
    <subcellularLocation>
        <location evidence="1">Cell membrane</location>
        <topology evidence="1">Multi-pass membrane protein</topology>
    </subcellularLocation>
</comment>
<evidence type="ECO:0000256" key="6">
    <source>
        <dbReference type="SAM" id="Phobius"/>
    </source>
</evidence>
<dbReference type="InterPro" id="IPR005829">
    <property type="entry name" value="Sugar_transporter_CS"/>
</dbReference>
<keyword evidence="9" id="KW-1185">Reference proteome</keyword>
<evidence type="ECO:0000256" key="2">
    <source>
        <dbReference type="ARBA" id="ARBA00022448"/>
    </source>
</evidence>
<dbReference type="InterPro" id="IPR020846">
    <property type="entry name" value="MFS_dom"/>
</dbReference>
<feature type="transmembrane region" description="Helical" evidence="6">
    <location>
        <begin position="334"/>
        <end position="356"/>
    </location>
</feature>
<comment type="caution">
    <text evidence="8">The sequence shown here is derived from an EMBL/GenBank/DDBJ whole genome shotgun (WGS) entry which is preliminary data.</text>
</comment>
<feature type="transmembrane region" description="Helical" evidence="6">
    <location>
        <begin position="215"/>
        <end position="235"/>
    </location>
</feature>
<dbReference type="InterPro" id="IPR011701">
    <property type="entry name" value="MFS"/>
</dbReference>
<name>A0ABW8SZJ6_9CLOT</name>
<dbReference type="Gene3D" id="1.20.1250.20">
    <property type="entry name" value="MFS general substrate transporter like domains"/>
    <property type="match status" value="1"/>
</dbReference>
<proteinExistence type="predicted"/>
<evidence type="ECO:0000259" key="7">
    <source>
        <dbReference type="PROSITE" id="PS50850"/>
    </source>
</evidence>
<dbReference type="PROSITE" id="PS00216">
    <property type="entry name" value="SUGAR_TRANSPORT_1"/>
    <property type="match status" value="1"/>
</dbReference>
<feature type="transmembrane region" description="Helical" evidence="6">
    <location>
        <begin position="247"/>
        <end position="265"/>
    </location>
</feature>
<keyword evidence="3 6" id="KW-0812">Transmembrane</keyword>
<dbReference type="RefSeq" id="WP_406768148.1">
    <property type="nucleotide sequence ID" value="NZ_JBJHZZ010000001.1"/>
</dbReference>
<dbReference type="PANTHER" id="PTHR23530:SF1">
    <property type="entry name" value="PERMEASE, MAJOR FACILITATOR SUPERFAMILY-RELATED"/>
    <property type="match status" value="1"/>
</dbReference>
<feature type="transmembrane region" description="Helical" evidence="6">
    <location>
        <begin position="362"/>
        <end position="381"/>
    </location>
</feature>
<keyword evidence="2" id="KW-0813">Transport</keyword>
<evidence type="ECO:0000256" key="3">
    <source>
        <dbReference type="ARBA" id="ARBA00022692"/>
    </source>
</evidence>
<evidence type="ECO:0000256" key="4">
    <source>
        <dbReference type="ARBA" id="ARBA00022989"/>
    </source>
</evidence>
<feature type="domain" description="Major facilitator superfamily (MFS) profile" evidence="7">
    <location>
        <begin position="1"/>
        <end position="389"/>
    </location>
</feature>
<dbReference type="InterPro" id="IPR053160">
    <property type="entry name" value="MFS_DHA3_Transporter"/>
</dbReference>
<dbReference type="InterPro" id="IPR036259">
    <property type="entry name" value="MFS_trans_sf"/>
</dbReference>
<dbReference type="SUPFAM" id="SSF103473">
    <property type="entry name" value="MFS general substrate transporter"/>
    <property type="match status" value="1"/>
</dbReference>
<evidence type="ECO:0000256" key="1">
    <source>
        <dbReference type="ARBA" id="ARBA00004651"/>
    </source>
</evidence>
<dbReference type="Pfam" id="PF07690">
    <property type="entry name" value="MFS_1"/>
    <property type="match status" value="1"/>
</dbReference>
<feature type="transmembrane region" description="Helical" evidence="6">
    <location>
        <begin position="69"/>
        <end position="87"/>
    </location>
</feature>
<gene>
    <name evidence="8" type="ORF">ACJDUG_01730</name>
</gene>
<protein>
    <submittedName>
        <fullName evidence="8">MFS transporter</fullName>
    </submittedName>
</protein>